<dbReference type="EMBL" id="JMCB01000007">
    <property type="protein sequence ID" value="KFE67514.1"/>
    <property type="molecule type" value="Genomic_DNA"/>
</dbReference>
<evidence type="ECO:0000256" key="3">
    <source>
        <dbReference type="ARBA" id="ARBA00012021"/>
    </source>
</evidence>
<dbReference type="InterPro" id="IPR005804">
    <property type="entry name" value="FA_desaturase_dom"/>
</dbReference>
<dbReference type="STRING" id="394096.DB31_7997"/>
<dbReference type="Pfam" id="PF00487">
    <property type="entry name" value="FA_desaturase"/>
    <property type="match status" value="1"/>
</dbReference>
<evidence type="ECO:0000259" key="10">
    <source>
        <dbReference type="SMART" id="SM01269"/>
    </source>
</evidence>
<dbReference type="AlphaFoldDB" id="A0A085WIK1"/>
<dbReference type="InterPro" id="IPR013866">
    <property type="entry name" value="Sphingolipid_d4-desaturase_N"/>
</dbReference>
<evidence type="ECO:0000256" key="6">
    <source>
        <dbReference type="ARBA" id="ARBA00023002"/>
    </source>
</evidence>
<evidence type="ECO:0000256" key="5">
    <source>
        <dbReference type="ARBA" id="ARBA00022989"/>
    </source>
</evidence>
<gene>
    <name evidence="11" type="ORF">DB31_7997</name>
</gene>
<evidence type="ECO:0000256" key="7">
    <source>
        <dbReference type="ARBA" id="ARBA00023098"/>
    </source>
</evidence>
<sequence length="317" mass="36409">MGAMSNGFIWSSEDEPHAARRRELLRTHPEIKELYGPCSRTKYVCTLLVGLQLSLAFLLRDAPWWLIVLVAYAVGGVINQALLLAIHELSHNLAFRKPWHNRVFGVFINLPVGVPVSETFRYYHLRHHSHQGDERLDTDIPTEFEARLLRHRASKLLWLACQGFAYALRPLFVDPKKPGASEIANLLVQVAFNVAVFYFWGGKALAYLPISSLIVMGLHPIAGHYISEHYVFREGQETYSYYGPLNVLAFNVGYHNEHHDFPYVPGSRLPKLRAMAPEFYDGLLAHQSWTATLWNFVMRPSLGGYSRIKRRVERRRD</sequence>
<dbReference type="GO" id="GO:0046513">
    <property type="term" value="P:ceramide biosynthetic process"/>
    <property type="evidence" value="ECO:0007669"/>
    <property type="project" value="TreeGrafter"/>
</dbReference>
<keyword evidence="8 9" id="KW-0472">Membrane</keyword>
<evidence type="ECO:0000256" key="8">
    <source>
        <dbReference type="ARBA" id="ARBA00023136"/>
    </source>
</evidence>
<dbReference type="SMART" id="SM01269">
    <property type="entry name" value="Lipid_DES"/>
    <property type="match status" value="1"/>
</dbReference>
<feature type="transmembrane region" description="Helical" evidence="9">
    <location>
        <begin position="183"/>
        <end position="200"/>
    </location>
</feature>
<feature type="transmembrane region" description="Helical" evidence="9">
    <location>
        <begin position="65"/>
        <end position="86"/>
    </location>
</feature>
<feature type="domain" description="Sphingolipid delta4-desaturase N-terminal" evidence="10">
    <location>
        <begin position="3"/>
        <end position="41"/>
    </location>
</feature>
<dbReference type="EC" id="1.14.19.17" evidence="3"/>
<keyword evidence="12" id="KW-1185">Reference proteome</keyword>
<evidence type="ECO:0000256" key="4">
    <source>
        <dbReference type="ARBA" id="ARBA00022692"/>
    </source>
</evidence>
<comment type="similarity">
    <text evidence="2">Belongs to the fatty acid desaturase type 1 family. DEGS subfamily.</text>
</comment>
<evidence type="ECO:0000256" key="1">
    <source>
        <dbReference type="ARBA" id="ARBA00004141"/>
    </source>
</evidence>
<name>A0A085WIK1_9BACT</name>
<dbReference type="Pfam" id="PF08557">
    <property type="entry name" value="Lipid_DES"/>
    <property type="match status" value="1"/>
</dbReference>
<reference evidence="11 12" key="1">
    <citation type="submission" date="2014-04" db="EMBL/GenBank/DDBJ databases">
        <title>Genome assembly of Hyalangium minutum DSM 14724.</title>
        <authorList>
            <person name="Sharma G."/>
            <person name="Subramanian S."/>
        </authorList>
    </citation>
    <scope>NUCLEOTIDE SEQUENCE [LARGE SCALE GENOMIC DNA]</scope>
    <source>
        <strain evidence="11 12">DSM 14724</strain>
    </source>
</reference>
<dbReference type="Proteomes" id="UP000028725">
    <property type="component" value="Unassembled WGS sequence"/>
</dbReference>
<evidence type="ECO:0000313" key="11">
    <source>
        <dbReference type="EMBL" id="KFE67514.1"/>
    </source>
</evidence>
<comment type="subcellular location">
    <subcellularLocation>
        <location evidence="1">Membrane</location>
        <topology evidence="1">Multi-pass membrane protein</topology>
    </subcellularLocation>
</comment>
<dbReference type="InterPro" id="IPR011388">
    <property type="entry name" value="DES1/DES2"/>
</dbReference>
<dbReference type="PANTHER" id="PTHR12879">
    <property type="entry name" value="SPHINGOLIPID DELTA 4 DESATURASE/C-4 HYDROXYLASE PROTEIN DES2"/>
    <property type="match status" value="1"/>
</dbReference>
<accession>A0A085WIK1</accession>
<organism evidence="11 12">
    <name type="scientific">Hyalangium minutum</name>
    <dbReference type="NCBI Taxonomy" id="394096"/>
    <lineage>
        <taxon>Bacteria</taxon>
        <taxon>Pseudomonadati</taxon>
        <taxon>Myxococcota</taxon>
        <taxon>Myxococcia</taxon>
        <taxon>Myxococcales</taxon>
        <taxon>Cystobacterineae</taxon>
        <taxon>Archangiaceae</taxon>
        <taxon>Hyalangium</taxon>
    </lineage>
</organism>
<keyword evidence="4 9" id="KW-0812">Transmembrane</keyword>
<dbReference type="GO" id="GO:0042284">
    <property type="term" value="F:sphingolipid delta-4 desaturase activity"/>
    <property type="evidence" value="ECO:0007669"/>
    <property type="project" value="UniProtKB-EC"/>
</dbReference>
<evidence type="ECO:0000256" key="9">
    <source>
        <dbReference type="SAM" id="Phobius"/>
    </source>
</evidence>
<keyword evidence="6" id="KW-0560">Oxidoreductase</keyword>
<proteinExistence type="inferred from homology"/>
<comment type="caution">
    <text evidence="11">The sequence shown here is derived from an EMBL/GenBank/DDBJ whole genome shotgun (WGS) entry which is preliminary data.</text>
</comment>
<evidence type="ECO:0000313" key="12">
    <source>
        <dbReference type="Proteomes" id="UP000028725"/>
    </source>
</evidence>
<keyword evidence="5 9" id="KW-1133">Transmembrane helix</keyword>
<dbReference type="PIRSF" id="PIRSF017228">
    <property type="entry name" value="Sphnglp_dlt4_des"/>
    <property type="match status" value="1"/>
</dbReference>
<dbReference type="GO" id="GO:0016020">
    <property type="term" value="C:membrane"/>
    <property type="evidence" value="ECO:0007669"/>
    <property type="project" value="UniProtKB-SubCell"/>
</dbReference>
<protein>
    <recommendedName>
        <fullName evidence="3">sphingolipid 4-desaturase</fullName>
        <ecNumber evidence="3">1.14.19.17</ecNumber>
    </recommendedName>
</protein>
<evidence type="ECO:0000256" key="2">
    <source>
        <dbReference type="ARBA" id="ARBA00006146"/>
    </source>
</evidence>
<keyword evidence="7" id="KW-0443">Lipid metabolism</keyword>
<dbReference type="PANTHER" id="PTHR12879:SF8">
    <property type="entry name" value="SPHINGOLIPID DELTA(4)-DESATURASE DES1"/>
    <property type="match status" value="1"/>
</dbReference>
<dbReference type="CDD" id="cd03508">
    <property type="entry name" value="Delta4-sphingolipid-FADS-like"/>
    <property type="match status" value="1"/>
</dbReference>